<reference evidence="5" key="1">
    <citation type="submission" date="2018-05" db="EMBL/GenBank/DDBJ databases">
        <title>Azospirillum thermophila sp. nov., a novel isolated from hot spring.</title>
        <authorList>
            <person name="Zhao Z."/>
        </authorList>
    </citation>
    <scope>NUCLEOTIDE SEQUENCE [LARGE SCALE GENOMIC DNA]</scope>
    <source>
        <strain evidence="5">CFH 70021</strain>
        <plasmid evidence="5">unnamed1</plasmid>
    </source>
</reference>
<dbReference type="Gene3D" id="1.10.1760.20">
    <property type="match status" value="1"/>
</dbReference>
<keyword evidence="5" id="KW-1185">Reference proteome</keyword>
<dbReference type="KEGG" id="azz:DEW08_21790"/>
<name>A0A2S2CXN4_9PROT</name>
<accession>A0A2S2CXN4</accession>
<keyword evidence="2" id="KW-0813">Transport</keyword>
<dbReference type="GO" id="GO:0015225">
    <property type="term" value="F:biotin transmembrane transporter activity"/>
    <property type="evidence" value="ECO:0007669"/>
    <property type="project" value="UniProtKB-UniRule"/>
</dbReference>
<evidence type="ECO:0000313" key="5">
    <source>
        <dbReference type="Proteomes" id="UP000245629"/>
    </source>
</evidence>
<dbReference type="EMBL" id="CP029356">
    <property type="protein sequence ID" value="AWK89246.1"/>
    <property type="molecule type" value="Genomic_DNA"/>
</dbReference>
<evidence type="ECO:0000256" key="3">
    <source>
        <dbReference type="SAM" id="Phobius"/>
    </source>
</evidence>
<feature type="transmembrane region" description="Helical" evidence="3">
    <location>
        <begin position="133"/>
        <end position="153"/>
    </location>
</feature>
<evidence type="ECO:0000313" key="4">
    <source>
        <dbReference type="EMBL" id="AWK89246.1"/>
    </source>
</evidence>
<dbReference type="GO" id="GO:0005886">
    <property type="term" value="C:plasma membrane"/>
    <property type="evidence" value="ECO:0007669"/>
    <property type="project" value="UniProtKB-SubCell"/>
</dbReference>
<dbReference type="PIRSF" id="PIRSF016661">
    <property type="entry name" value="BioY"/>
    <property type="match status" value="1"/>
</dbReference>
<dbReference type="PANTHER" id="PTHR34295:SF1">
    <property type="entry name" value="BIOTIN TRANSPORTER BIOY"/>
    <property type="match status" value="1"/>
</dbReference>
<dbReference type="AlphaFoldDB" id="A0A2S2CXN4"/>
<feature type="transmembrane region" description="Helical" evidence="3">
    <location>
        <begin position="75"/>
        <end position="98"/>
    </location>
</feature>
<feature type="transmembrane region" description="Helical" evidence="3">
    <location>
        <begin position="165"/>
        <end position="191"/>
    </location>
</feature>
<keyword evidence="3" id="KW-1133">Transmembrane helix</keyword>
<evidence type="ECO:0000256" key="1">
    <source>
        <dbReference type="ARBA" id="ARBA00010692"/>
    </source>
</evidence>
<comment type="similarity">
    <text evidence="1 2">Belongs to the BioY family.</text>
</comment>
<comment type="subcellular location">
    <subcellularLocation>
        <location evidence="2">Cell membrane</location>
        <topology evidence="2">Multi-pass membrane protein</topology>
    </subcellularLocation>
</comment>
<keyword evidence="2" id="KW-1003">Cell membrane</keyword>
<keyword evidence="2 3" id="KW-0472">Membrane</keyword>
<feature type="transmembrane region" description="Helical" evidence="3">
    <location>
        <begin position="104"/>
        <end position="121"/>
    </location>
</feature>
<dbReference type="OrthoDB" id="9803495at2"/>
<protein>
    <recommendedName>
        <fullName evidence="2">Biotin transporter</fullName>
    </recommendedName>
</protein>
<proteinExistence type="inferred from homology"/>
<dbReference type="Pfam" id="PF02632">
    <property type="entry name" value="BioY"/>
    <property type="match status" value="1"/>
</dbReference>
<geneLocation type="plasmid" evidence="4 5">
    <name>unnamed1</name>
</geneLocation>
<sequence length="196" mass="19694">MTLRPAEAAAAPLLWRVAPRGGIAAAAAAALLGTLLLAASAKVQVAFWPVPMTMQSMVVMLLGMAYGCRLAMATVALYLLAAGLGLPVLAGGSAGLAALTGPTAGFLAGFVLTAGLTGWLAERGWDRSMPAALAALGIGHAVLFVPGVAWLGLLFGLEKALAVGFYPFVAAALLKTALGAVLLRAATVAVCRRASR</sequence>
<gene>
    <name evidence="4" type="ORF">DEW08_21790</name>
</gene>
<feature type="transmembrane region" description="Helical" evidence="3">
    <location>
        <begin position="21"/>
        <end position="40"/>
    </location>
</feature>
<keyword evidence="3" id="KW-0812">Transmembrane</keyword>
<dbReference type="InterPro" id="IPR003784">
    <property type="entry name" value="BioY"/>
</dbReference>
<organism evidence="4 5">
    <name type="scientific">Azospirillum thermophilum</name>
    <dbReference type="NCBI Taxonomy" id="2202148"/>
    <lineage>
        <taxon>Bacteria</taxon>
        <taxon>Pseudomonadati</taxon>
        <taxon>Pseudomonadota</taxon>
        <taxon>Alphaproteobacteria</taxon>
        <taxon>Rhodospirillales</taxon>
        <taxon>Azospirillaceae</taxon>
        <taxon>Azospirillum</taxon>
    </lineage>
</organism>
<evidence type="ECO:0000256" key="2">
    <source>
        <dbReference type="PIRNR" id="PIRNR016661"/>
    </source>
</evidence>
<feature type="transmembrane region" description="Helical" evidence="3">
    <location>
        <begin position="46"/>
        <end position="68"/>
    </location>
</feature>
<dbReference type="PANTHER" id="PTHR34295">
    <property type="entry name" value="BIOTIN TRANSPORTER BIOY"/>
    <property type="match status" value="1"/>
</dbReference>
<keyword evidence="4" id="KW-0614">Plasmid</keyword>
<dbReference type="Proteomes" id="UP000245629">
    <property type="component" value="Plasmid unnamed1"/>
</dbReference>